<dbReference type="CDD" id="cd01335">
    <property type="entry name" value="Radical_SAM"/>
    <property type="match status" value="1"/>
</dbReference>
<dbReference type="InterPro" id="IPR058240">
    <property type="entry name" value="rSAM_sf"/>
</dbReference>
<evidence type="ECO:0000256" key="7">
    <source>
        <dbReference type="ARBA" id="ARBA00023014"/>
    </source>
</evidence>
<dbReference type="GO" id="GO:0031419">
    <property type="term" value="F:cobalamin binding"/>
    <property type="evidence" value="ECO:0007669"/>
    <property type="project" value="InterPro"/>
</dbReference>
<evidence type="ECO:0000259" key="9">
    <source>
        <dbReference type="PROSITE" id="PS51918"/>
    </source>
</evidence>
<evidence type="ECO:0000256" key="2">
    <source>
        <dbReference type="ARBA" id="ARBA00022603"/>
    </source>
</evidence>
<proteinExistence type="predicted"/>
<organism evidence="10">
    <name type="scientific">marine sediment metagenome</name>
    <dbReference type="NCBI Taxonomy" id="412755"/>
    <lineage>
        <taxon>unclassified sequences</taxon>
        <taxon>metagenomes</taxon>
        <taxon>ecological metagenomes</taxon>
    </lineage>
</organism>
<dbReference type="AlphaFoldDB" id="A0A0F9SEG4"/>
<feature type="domain" description="B12-binding" evidence="8">
    <location>
        <begin position="11"/>
        <end position="147"/>
    </location>
</feature>
<keyword evidence="3" id="KW-0808">Transferase</keyword>
<dbReference type="Gene3D" id="3.40.50.280">
    <property type="entry name" value="Cobalamin-binding domain"/>
    <property type="match status" value="1"/>
</dbReference>
<dbReference type="SFLD" id="SFLDS00029">
    <property type="entry name" value="Radical_SAM"/>
    <property type="match status" value="1"/>
</dbReference>
<dbReference type="SUPFAM" id="SSF102114">
    <property type="entry name" value="Radical SAM enzymes"/>
    <property type="match status" value="1"/>
</dbReference>
<comment type="cofactor">
    <cofactor evidence="1">
        <name>[4Fe-4S] cluster</name>
        <dbReference type="ChEBI" id="CHEBI:49883"/>
    </cofactor>
</comment>
<comment type="caution">
    <text evidence="10">The sequence shown here is derived from an EMBL/GenBank/DDBJ whole genome shotgun (WGS) entry which is preliminary data.</text>
</comment>
<dbReference type="InterPro" id="IPR034466">
    <property type="entry name" value="Methyltransferase_Class_B"/>
</dbReference>
<dbReference type="GO" id="GO:0051539">
    <property type="term" value="F:4 iron, 4 sulfur cluster binding"/>
    <property type="evidence" value="ECO:0007669"/>
    <property type="project" value="UniProtKB-KW"/>
</dbReference>
<keyword evidence="6" id="KW-0408">Iron</keyword>
<evidence type="ECO:0000259" key="8">
    <source>
        <dbReference type="PROSITE" id="PS51332"/>
    </source>
</evidence>
<dbReference type="Gene3D" id="3.80.30.20">
    <property type="entry name" value="tm_1862 like domain"/>
    <property type="match status" value="1"/>
</dbReference>
<name>A0A0F9SEG4_9ZZZZ</name>
<gene>
    <name evidence="10" type="ORF">LCGC14_0784290</name>
</gene>
<dbReference type="SMART" id="SM00729">
    <property type="entry name" value="Elp3"/>
    <property type="match status" value="1"/>
</dbReference>
<dbReference type="SFLD" id="SFLDG01082">
    <property type="entry name" value="B12-binding_domain_containing"/>
    <property type="match status" value="1"/>
</dbReference>
<dbReference type="GO" id="GO:0046872">
    <property type="term" value="F:metal ion binding"/>
    <property type="evidence" value="ECO:0007669"/>
    <property type="project" value="UniProtKB-KW"/>
</dbReference>
<dbReference type="PANTHER" id="PTHR43409">
    <property type="entry name" value="ANAEROBIC MAGNESIUM-PROTOPORPHYRIN IX MONOMETHYL ESTER CYCLASE-RELATED"/>
    <property type="match status" value="1"/>
</dbReference>
<feature type="domain" description="Radical SAM core" evidence="9">
    <location>
        <begin position="184"/>
        <end position="411"/>
    </location>
</feature>
<evidence type="ECO:0000256" key="5">
    <source>
        <dbReference type="ARBA" id="ARBA00022723"/>
    </source>
</evidence>
<evidence type="ECO:0000256" key="3">
    <source>
        <dbReference type="ARBA" id="ARBA00022679"/>
    </source>
</evidence>
<dbReference type="InterPro" id="IPR023404">
    <property type="entry name" value="rSAM_horseshoe"/>
</dbReference>
<dbReference type="InterPro" id="IPR051198">
    <property type="entry name" value="BchE-like"/>
</dbReference>
<keyword evidence="5" id="KW-0479">Metal-binding</keyword>
<evidence type="ECO:0000256" key="1">
    <source>
        <dbReference type="ARBA" id="ARBA00001966"/>
    </source>
</evidence>
<evidence type="ECO:0000256" key="4">
    <source>
        <dbReference type="ARBA" id="ARBA00022691"/>
    </source>
</evidence>
<dbReference type="InterPro" id="IPR006638">
    <property type="entry name" value="Elp3/MiaA/NifB-like_rSAM"/>
</dbReference>
<accession>A0A0F9SEG4</accession>
<keyword evidence="2" id="KW-0489">Methyltransferase</keyword>
<sequence>MPYFNNIVLVKAEIEFFDVSFFEANISLCYLGAVIKNHVNSVSIPIDMRIDLDPFEKFEMHLKRMKDDGTKCDLVGISTMTASFPNSLKLAKIAKKHGAYVVVGGYHPSAVFESMFESPDIDAVVRGEGEMTFKELVIKGPSKRIEGLSFRDEKGVIHHNPERERIKNLDILPFPDRSLRPDNPIFNKHEVVVTSRGCNGVCTFCANNIVHGRWRGRSPENVVAELKMIYNKNQNLMVHIWDANFLQEGERVAKIIELIKKNNIHFNYFCEMRVDHINKNPNIIKGLAEVGMEWIAIGIESPNQERLKRLKKGITTAGVEKAIKILKENDIKIVGYLMIGDPDETLEQTKEYPVYATKMGIEKIMLAIQTPHPGTQFFNELEQKGEITSYDWEKYDIGHSVAKLKHMTNHECELLMDWCWGKFYNPEWAFSQKKSLKEALYLIISFVWIGYPSFFIHGRPKESVEENLKAYISGMQGYYDLSKYEYIDDYNLKILKNCDFQLTFQFSDGDNISFVASIDNNKKLIFDIFEGKRRNMLLDFTLKATDYIKIIKALPNQITSLVHWAGFNFDNFKANIQTFKTFSKMFVKAIRIDTIMYRKVLKYLVIAAKFLPQKTYELIREELQIFKNNIKSNIFQGNMSKNYKNLVKNIIYKFSMLPFTAVVPVG</sequence>
<protein>
    <submittedName>
        <fullName evidence="10">Uncharacterized protein</fullName>
    </submittedName>
</protein>
<dbReference type="GO" id="GO:0003824">
    <property type="term" value="F:catalytic activity"/>
    <property type="evidence" value="ECO:0007669"/>
    <property type="project" value="InterPro"/>
</dbReference>
<dbReference type="PANTHER" id="PTHR43409:SF7">
    <property type="entry name" value="BLL1977 PROTEIN"/>
    <property type="match status" value="1"/>
</dbReference>
<dbReference type="InterPro" id="IPR006158">
    <property type="entry name" value="Cobalamin-bd"/>
</dbReference>
<keyword evidence="4" id="KW-0949">S-adenosyl-L-methionine</keyword>
<dbReference type="InterPro" id="IPR007197">
    <property type="entry name" value="rSAM"/>
</dbReference>
<evidence type="ECO:0000313" key="10">
    <source>
        <dbReference type="EMBL" id="KKN35376.1"/>
    </source>
</evidence>
<dbReference type="SFLD" id="SFLDG01123">
    <property type="entry name" value="methyltransferase_(Class_B)"/>
    <property type="match status" value="1"/>
</dbReference>
<evidence type="ECO:0000256" key="6">
    <source>
        <dbReference type="ARBA" id="ARBA00023004"/>
    </source>
</evidence>
<dbReference type="Pfam" id="PF02310">
    <property type="entry name" value="B12-binding"/>
    <property type="match status" value="1"/>
</dbReference>
<dbReference type="PROSITE" id="PS51918">
    <property type="entry name" value="RADICAL_SAM"/>
    <property type="match status" value="1"/>
</dbReference>
<reference evidence="10" key="1">
    <citation type="journal article" date="2015" name="Nature">
        <title>Complex archaea that bridge the gap between prokaryotes and eukaryotes.</title>
        <authorList>
            <person name="Spang A."/>
            <person name="Saw J.H."/>
            <person name="Jorgensen S.L."/>
            <person name="Zaremba-Niedzwiedzka K."/>
            <person name="Martijn J."/>
            <person name="Lind A.E."/>
            <person name="van Eijk R."/>
            <person name="Schleper C."/>
            <person name="Guy L."/>
            <person name="Ettema T.J."/>
        </authorList>
    </citation>
    <scope>NUCLEOTIDE SEQUENCE</scope>
</reference>
<dbReference type="Pfam" id="PF04055">
    <property type="entry name" value="Radical_SAM"/>
    <property type="match status" value="1"/>
</dbReference>
<dbReference type="EMBL" id="LAZR01002042">
    <property type="protein sequence ID" value="KKN35376.1"/>
    <property type="molecule type" value="Genomic_DNA"/>
</dbReference>
<dbReference type="CDD" id="cd02068">
    <property type="entry name" value="radical_SAM_B12_BD"/>
    <property type="match status" value="1"/>
</dbReference>
<dbReference type="PROSITE" id="PS51332">
    <property type="entry name" value="B12_BINDING"/>
    <property type="match status" value="1"/>
</dbReference>
<keyword evidence="7" id="KW-0411">Iron-sulfur</keyword>